<proteinExistence type="predicted"/>
<keyword evidence="4" id="KW-0496">Mitochondrion</keyword>
<evidence type="ECO:0000256" key="7">
    <source>
        <dbReference type="SAM" id="MobiDB-lite"/>
    </source>
</evidence>
<keyword evidence="6" id="KW-0472">Membrane</keyword>
<dbReference type="EMBL" id="MDDG01000006">
    <property type="protein sequence ID" value="OQE40110.1"/>
    <property type="molecule type" value="Genomic_DNA"/>
</dbReference>
<keyword evidence="5" id="KW-1133">Transmembrane helix</keyword>
<feature type="compositionally biased region" description="Acidic residues" evidence="7">
    <location>
        <begin position="156"/>
        <end position="165"/>
    </location>
</feature>
<evidence type="ECO:0000256" key="1">
    <source>
        <dbReference type="ARBA" id="ARBA00004325"/>
    </source>
</evidence>
<evidence type="ECO:0000256" key="2">
    <source>
        <dbReference type="ARBA" id="ARBA00022692"/>
    </source>
</evidence>
<keyword evidence="4" id="KW-0999">Mitochondrion inner membrane</keyword>
<accession>A0A1V6UNV3</accession>
<gene>
    <name evidence="8" type="ORF">PENCOP_c006G08690</name>
</gene>
<dbReference type="SUPFAM" id="SSF103506">
    <property type="entry name" value="Mitochondrial carrier"/>
    <property type="match status" value="1"/>
</dbReference>
<comment type="subcellular location">
    <subcellularLocation>
        <location evidence="1">Mitochondrion membrane</location>
    </subcellularLocation>
</comment>
<reference evidence="9" key="1">
    <citation type="journal article" date="2017" name="Nat. Microbiol.">
        <title>Global analysis of biosynthetic gene clusters reveals vast potential of secondary metabolite production in Penicillium species.</title>
        <authorList>
            <person name="Nielsen J.C."/>
            <person name="Grijseels S."/>
            <person name="Prigent S."/>
            <person name="Ji B."/>
            <person name="Dainat J."/>
            <person name="Nielsen K.F."/>
            <person name="Frisvad J.C."/>
            <person name="Workman M."/>
            <person name="Nielsen J."/>
        </authorList>
    </citation>
    <scope>NUCLEOTIDE SEQUENCE [LARGE SCALE GENOMIC DNA]</scope>
    <source>
        <strain evidence="9">IBT 31321</strain>
    </source>
</reference>
<evidence type="ECO:0000313" key="9">
    <source>
        <dbReference type="Proteomes" id="UP000191500"/>
    </source>
</evidence>
<dbReference type="STRING" id="36646.A0A1V6UNV3"/>
<sequence length="538" mass="58472">MAAEEKKRLTKLGRSDIPLLPFFFPRLFNSDQHHIMSSREGINPLRPYYIPPSGLSPASNAPPEVASPSSAQVFGSTARDLMPDLDYADYLEASPSVSDWVRDALNRALVRYTKVLTAQPFDVAKTILQVYVVSDATDEQRERNTTPAAEGSSYDSESESSDDETSYFTSAAPPTPTPSTPRSRKSRRHVTDRSGYIRPESAIQSKHVLTLKDSNSLTEVLSQLWSSSGPTSLWKSSNATFIHSLLLPTLNTFIRSLLSAIVGLPEEDLSSSMTADILTASSPLATLVLSFISSSLSALILAPIDTARTFLMLTPATHGPGSLVRAIRQLPTPNCTIPSHLVPITILHSSLPNLIMTSTPLFLKSYLSIDPLLNPNAWNLCAFLSSGLELAVRFPLETVLRRAQIATYTSLSLRQKSSGGSISAASIDASDVETIVPTPRTYRGIIGTMWHVVYEEGVSPTPSDTERAKQLLGQRTSRQQLRKRQQGQGIQGLYRGWRIGMWGIAGIWGANLLGGFAGGSEDEVTTRGGHGRSSGGRF</sequence>
<protein>
    <recommendedName>
        <fullName evidence="10">Mitochondrial fusion protein</fullName>
    </recommendedName>
</protein>
<name>A0A1V6UNV3_9EURO</name>
<evidence type="ECO:0000313" key="8">
    <source>
        <dbReference type="EMBL" id="OQE40110.1"/>
    </source>
</evidence>
<keyword evidence="9" id="KW-1185">Reference proteome</keyword>
<comment type="caution">
    <text evidence="8">The sequence shown here is derived from an EMBL/GenBank/DDBJ whole genome shotgun (WGS) entry which is preliminary data.</text>
</comment>
<evidence type="ECO:0008006" key="10">
    <source>
        <dbReference type="Google" id="ProtNLM"/>
    </source>
</evidence>
<dbReference type="Gene3D" id="1.50.40.10">
    <property type="entry name" value="Mitochondrial carrier domain"/>
    <property type="match status" value="1"/>
</dbReference>
<dbReference type="GO" id="GO:0031966">
    <property type="term" value="C:mitochondrial membrane"/>
    <property type="evidence" value="ECO:0007669"/>
    <property type="project" value="UniProtKB-SubCell"/>
</dbReference>
<evidence type="ECO:0000256" key="6">
    <source>
        <dbReference type="ARBA" id="ARBA00023136"/>
    </source>
</evidence>
<evidence type="ECO:0000256" key="4">
    <source>
        <dbReference type="ARBA" id="ARBA00022792"/>
    </source>
</evidence>
<organism evidence="8 9">
    <name type="scientific">Penicillium coprophilum</name>
    <dbReference type="NCBI Taxonomy" id="36646"/>
    <lineage>
        <taxon>Eukaryota</taxon>
        <taxon>Fungi</taxon>
        <taxon>Dikarya</taxon>
        <taxon>Ascomycota</taxon>
        <taxon>Pezizomycotina</taxon>
        <taxon>Eurotiomycetes</taxon>
        <taxon>Eurotiomycetidae</taxon>
        <taxon>Eurotiales</taxon>
        <taxon>Aspergillaceae</taxon>
        <taxon>Penicillium</taxon>
    </lineage>
</organism>
<evidence type="ECO:0000256" key="3">
    <source>
        <dbReference type="ARBA" id="ARBA00022737"/>
    </source>
</evidence>
<feature type="region of interest" description="Disordered" evidence="7">
    <location>
        <begin position="137"/>
        <end position="196"/>
    </location>
</feature>
<dbReference type="AlphaFoldDB" id="A0A1V6UNV3"/>
<dbReference type="Proteomes" id="UP000191500">
    <property type="component" value="Unassembled WGS sequence"/>
</dbReference>
<dbReference type="PANTHER" id="PTHR24089">
    <property type="entry name" value="SOLUTE CARRIER FAMILY 25"/>
    <property type="match status" value="1"/>
</dbReference>
<keyword evidence="3" id="KW-0677">Repeat</keyword>
<evidence type="ECO:0000256" key="5">
    <source>
        <dbReference type="ARBA" id="ARBA00022989"/>
    </source>
</evidence>
<keyword evidence="2" id="KW-0812">Transmembrane</keyword>
<dbReference type="InterPro" id="IPR023395">
    <property type="entry name" value="MCP_dom_sf"/>
</dbReference>